<keyword evidence="2" id="KW-0732">Signal</keyword>
<dbReference type="EMBL" id="FRAH01000073">
    <property type="protein sequence ID" value="SHL16442.1"/>
    <property type="molecule type" value="Genomic_DNA"/>
</dbReference>
<evidence type="ECO:0008006" key="5">
    <source>
        <dbReference type="Google" id="ProtNLM"/>
    </source>
</evidence>
<accession>A0A1M6YE72</accession>
<sequence>MKRLTSSLVVCMLMLGTAACTANTETEEPPQTQEMTAEQQAQAVDDMTAPVDSLVRCMLENGMEYDPQNPEFFWTSLAYFAGQYGSEHQLAEVTDDSITLPSKAVQELAIALFADYDDLLELPDSLSGRVTYDESTDAYTFGRGDIGLAETKLTFKGEEDGVVTVQADLVSLMEDQDIIGSWTVTMTNNTYADGISDPMYLYSVASVTPIETTENEGDSQTSGTTSSETASNEITVNAVYNGLSDGHTAEMTLPDGTVNAYQFTDSNVASKLQEYNVGDAITFTYTQESKDAAMVITNVE</sequence>
<gene>
    <name evidence="3" type="ORF">SAMN02745138_02983</name>
</gene>
<feature type="region of interest" description="Disordered" evidence="1">
    <location>
        <begin position="211"/>
        <end position="231"/>
    </location>
</feature>
<dbReference type="Proteomes" id="UP000183975">
    <property type="component" value="Unassembled WGS sequence"/>
</dbReference>
<feature type="chain" id="PRO_5039344207" description="S-layer homology domain-containing protein" evidence="2">
    <location>
        <begin position="23"/>
        <end position="300"/>
    </location>
</feature>
<evidence type="ECO:0000313" key="3">
    <source>
        <dbReference type="EMBL" id="SHL16442.1"/>
    </source>
</evidence>
<organism evidence="3 4">
    <name type="scientific">Anaerotignum lactatifermentans DSM 14214</name>
    <dbReference type="NCBI Taxonomy" id="1121323"/>
    <lineage>
        <taxon>Bacteria</taxon>
        <taxon>Bacillati</taxon>
        <taxon>Bacillota</taxon>
        <taxon>Clostridia</taxon>
        <taxon>Lachnospirales</taxon>
        <taxon>Anaerotignaceae</taxon>
        <taxon>Anaerotignum</taxon>
    </lineage>
</organism>
<feature type="signal peptide" evidence="2">
    <location>
        <begin position="1"/>
        <end position="22"/>
    </location>
</feature>
<evidence type="ECO:0000256" key="2">
    <source>
        <dbReference type="SAM" id="SignalP"/>
    </source>
</evidence>
<reference evidence="3 4" key="1">
    <citation type="submission" date="2016-11" db="EMBL/GenBank/DDBJ databases">
        <authorList>
            <person name="Jaros S."/>
            <person name="Januszkiewicz K."/>
            <person name="Wedrychowicz H."/>
        </authorList>
    </citation>
    <scope>NUCLEOTIDE SEQUENCE [LARGE SCALE GENOMIC DNA]</scope>
    <source>
        <strain evidence="3 4">DSM 14214</strain>
    </source>
</reference>
<protein>
    <recommendedName>
        <fullName evidence="5">S-layer homology domain-containing protein</fullName>
    </recommendedName>
</protein>
<dbReference type="PROSITE" id="PS51257">
    <property type="entry name" value="PROKAR_LIPOPROTEIN"/>
    <property type="match status" value="1"/>
</dbReference>
<proteinExistence type="predicted"/>
<evidence type="ECO:0000256" key="1">
    <source>
        <dbReference type="SAM" id="MobiDB-lite"/>
    </source>
</evidence>
<dbReference type="RefSeq" id="WP_072853083.1">
    <property type="nucleotide sequence ID" value="NZ_FRAH01000073.1"/>
</dbReference>
<dbReference type="OrthoDB" id="1851708at2"/>
<keyword evidence="4" id="KW-1185">Reference proteome</keyword>
<name>A0A1M6YE72_9FIRM</name>
<evidence type="ECO:0000313" key="4">
    <source>
        <dbReference type="Proteomes" id="UP000183975"/>
    </source>
</evidence>
<dbReference type="AlphaFoldDB" id="A0A1M6YE72"/>